<name>A0AAU8ARK2_9RHOB</name>
<dbReference type="Pfam" id="PF03641">
    <property type="entry name" value="Lysine_decarbox"/>
    <property type="match status" value="1"/>
</dbReference>
<dbReference type="RefSeq" id="WP_353476219.1">
    <property type="nucleotide sequence ID" value="NZ_CP123387.1"/>
</dbReference>
<keyword evidence="5" id="KW-0614">Plasmid</keyword>
<dbReference type="GO" id="GO:0008714">
    <property type="term" value="F:AMP nucleosidase activity"/>
    <property type="evidence" value="ECO:0007669"/>
    <property type="project" value="UniProtKB-EC"/>
</dbReference>
<evidence type="ECO:0000256" key="2">
    <source>
        <dbReference type="ARBA" id="ARBA00011985"/>
    </source>
</evidence>
<evidence type="ECO:0000256" key="3">
    <source>
        <dbReference type="ARBA" id="ARBA00031983"/>
    </source>
</evidence>
<geneLocation type="plasmid" evidence="5">
    <name>unnamed2</name>
</geneLocation>
<dbReference type="EMBL" id="CP123387">
    <property type="protein sequence ID" value="XCC97327.1"/>
    <property type="molecule type" value="Genomic_DNA"/>
</dbReference>
<reference evidence="5" key="1">
    <citation type="submission" date="2023-02" db="EMBL/GenBank/DDBJ databases">
        <title>Description and genomic characterization of Salipiger bruguierae sp. nov., isolated from the sediment of mangrove plant Bruguiera sexangula.</title>
        <authorList>
            <person name="Long M."/>
        </authorList>
    </citation>
    <scope>NUCLEOTIDE SEQUENCE</scope>
    <source>
        <strain evidence="5">H15</strain>
        <plasmid evidence="5">unnamed2</plasmid>
    </source>
</reference>
<dbReference type="GO" id="GO:0009691">
    <property type="term" value="P:cytokinin biosynthetic process"/>
    <property type="evidence" value="ECO:0007669"/>
    <property type="project" value="InterPro"/>
</dbReference>
<dbReference type="InterPro" id="IPR052341">
    <property type="entry name" value="LOG_family_nucleotidases"/>
</dbReference>
<dbReference type="Gene3D" id="3.40.50.450">
    <property type="match status" value="1"/>
</dbReference>
<comment type="catalytic activity">
    <reaction evidence="1">
        <text>AMP + H2O = D-ribose 5-phosphate + adenine</text>
        <dbReference type="Rhea" id="RHEA:20129"/>
        <dbReference type="ChEBI" id="CHEBI:15377"/>
        <dbReference type="ChEBI" id="CHEBI:16708"/>
        <dbReference type="ChEBI" id="CHEBI:78346"/>
        <dbReference type="ChEBI" id="CHEBI:456215"/>
        <dbReference type="EC" id="3.2.2.4"/>
    </reaction>
</comment>
<dbReference type="PANTHER" id="PTHR43393:SF3">
    <property type="entry name" value="LYSINE DECARBOXYLASE-LIKE PROTEIN"/>
    <property type="match status" value="1"/>
</dbReference>
<dbReference type="GO" id="GO:0005829">
    <property type="term" value="C:cytosol"/>
    <property type="evidence" value="ECO:0007669"/>
    <property type="project" value="TreeGrafter"/>
</dbReference>
<dbReference type="InterPro" id="IPR005269">
    <property type="entry name" value="LOG"/>
</dbReference>
<protein>
    <recommendedName>
        <fullName evidence="3">AMP nucleosidase</fullName>
        <ecNumber evidence="2">3.2.2.4</ecNumber>
    </recommendedName>
    <alternativeName>
        <fullName evidence="3">AMP nucleosidase</fullName>
    </alternativeName>
</protein>
<proteinExistence type="predicted"/>
<dbReference type="EC" id="3.2.2.4" evidence="2"/>
<feature type="region of interest" description="Disordered" evidence="4">
    <location>
        <begin position="1"/>
        <end position="23"/>
    </location>
</feature>
<evidence type="ECO:0000256" key="4">
    <source>
        <dbReference type="SAM" id="MobiDB-lite"/>
    </source>
</evidence>
<gene>
    <name evidence="5" type="ORF">PVT71_25025</name>
</gene>
<dbReference type="AlphaFoldDB" id="A0AAU8ARK2"/>
<accession>A0AAU8ARK2</accession>
<dbReference type="PANTHER" id="PTHR43393">
    <property type="entry name" value="CYTOKININ RIBOSIDE 5'-MONOPHOSPHATE PHOSPHORIBOHYDROLASE"/>
    <property type="match status" value="1"/>
</dbReference>
<dbReference type="SUPFAM" id="SSF102405">
    <property type="entry name" value="MCP/YpsA-like"/>
    <property type="match status" value="1"/>
</dbReference>
<evidence type="ECO:0000313" key="5">
    <source>
        <dbReference type="EMBL" id="XCC97327.1"/>
    </source>
</evidence>
<dbReference type="NCBIfam" id="TIGR00730">
    <property type="entry name" value="Rossman fold protein, TIGR00730 family"/>
    <property type="match status" value="1"/>
</dbReference>
<evidence type="ECO:0000256" key="1">
    <source>
        <dbReference type="ARBA" id="ARBA00000274"/>
    </source>
</evidence>
<sequence length="324" mass="35880">MTDDSAGGPASGTPAPDRQVDLPWCVPKPAAEDARAPDLVRRIMASPGYREGDHDVEFLDRDDMRGVRLLLDYQKAETLLQVHGIAHAIVVFGATRIPEPARALAEVAAREAALARAPQDPELARCLAIARRIAAKSAYYEVARAFGRIVGEQEGQHGNRLVVVTGGGPGIMEAANRGSREAGARSVGLNITLPHEQYPNPYLTPDLCFRFHYFALRKLHFLKRARALVVFPGGYGTMDELFETLTLIQTRKILPVPVVLVGEAYWRRAFDVDFLVEEGVIDPEDRDLFWYAEEAGEIWDGIQDWYRRAGREITGAAPGHAEDR</sequence>
<dbReference type="InterPro" id="IPR031100">
    <property type="entry name" value="LOG_fam"/>
</dbReference>
<organism evidence="5">
    <name type="scientific">Alloyangia sp. H15</name>
    <dbReference type="NCBI Taxonomy" id="3029062"/>
    <lineage>
        <taxon>Bacteria</taxon>
        <taxon>Pseudomonadati</taxon>
        <taxon>Pseudomonadota</taxon>
        <taxon>Alphaproteobacteria</taxon>
        <taxon>Rhodobacterales</taxon>
        <taxon>Roseobacteraceae</taxon>
        <taxon>Alloyangia</taxon>
    </lineage>
</organism>